<evidence type="ECO:0000256" key="6">
    <source>
        <dbReference type="ARBA" id="ARBA00022824"/>
    </source>
</evidence>
<evidence type="ECO:0000256" key="4">
    <source>
        <dbReference type="ARBA" id="ARBA00022692"/>
    </source>
</evidence>
<comment type="subcellular location">
    <subcellularLocation>
        <location evidence="1">Endoplasmic reticulum membrane</location>
        <topology evidence="1">Multi-pass membrane protein</topology>
    </subcellularLocation>
</comment>
<feature type="region of interest" description="Disordered" evidence="11">
    <location>
        <begin position="1"/>
        <end position="43"/>
    </location>
</feature>
<keyword evidence="3 10" id="KW-0813">Transport</keyword>
<comment type="function">
    <text evidence="10">Involved in inositol deacylation of GPI-anchored proteins which plays important roles in the quality control and ER-associated degradation of GPI-anchored proteins.</text>
</comment>
<evidence type="ECO:0000256" key="10">
    <source>
        <dbReference type="RuleBase" id="RU365011"/>
    </source>
</evidence>
<evidence type="ECO:0000313" key="14">
    <source>
        <dbReference type="Proteomes" id="UP000267251"/>
    </source>
</evidence>
<protein>
    <recommendedName>
        <fullName evidence="10">GPI inositol-deacylase</fullName>
        <ecNumber evidence="10">3.1.-.-</ecNumber>
    </recommendedName>
</protein>
<evidence type="ECO:0000256" key="11">
    <source>
        <dbReference type="SAM" id="MobiDB-lite"/>
    </source>
</evidence>
<evidence type="ECO:0000256" key="5">
    <source>
        <dbReference type="ARBA" id="ARBA00022801"/>
    </source>
</evidence>
<dbReference type="GO" id="GO:0015031">
    <property type="term" value="P:protein transport"/>
    <property type="evidence" value="ECO:0007669"/>
    <property type="project" value="UniProtKB-KW"/>
</dbReference>
<keyword evidence="6 10" id="KW-0256">Endoplasmic reticulum</keyword>
<dbReference type="GO" id="GO:0006888">
    <property type="term" value="P:endoplasmic reticulum to Golgi vesicle-mediated transport"/>
    <property type="evidence" value="ECO:0007669"/>
    <property type="project" value="TreeGrafter"/>
</dbReference>
<gene>
    <name evidence="13" type="ORF">BJ684DRAFT_21457</name>
</gene>
<reference evidence="14" key="1">
    <citation type="journal article" date="2018" name="Nat. Microbiol.">
        <title>Leveraging single-cell genomics to expand the fungal tree of life.</title>
        <authorList>
            <person name="Ahrendt S.R."/>
            <person name="Quandt C.A."/>
            <person name="Ciobanu D."/>
            <person name="Clum A."/>
            <person name="Salamov A."/>
            <person name="Andreopoulos B."/>
            <person name="Cheng J.F."/>
            <person name="Woyke T."/>
            <person name="Pelin A."/>
            <person name="Henrissat B."/>
            <person name="Reynolds N.K."/>
            <person name="Benny G.L."/>
            <person name="Smith M.E."/>
            <person name="James T.Y."/>
            <person name="Grigoriev I.V."/>
        </authorList>
    </citation>
    <scope>NUCLEOTIDE SEQUENCE [LARGE SCALE GENOMIC DNA]</scope>
</reference>
<dbReference type="PANTHER" id="PTHR15495:SF7">
    <property type="entry name" value="GPI INOSITOL-DEACYLASE"/>
    <property type="match status" value="1"/>
</dbReference>
<dbReference type="GO" id="GO:0006505">
    <property type="term" value="P:GPI anchor metabolic process"/>
    <property type="evidence" value="ECO:0007669"/>
    <property type="project" value="TreeGrafter"/>
</dbReference>
<dbReference type="EC" id="3.1.-.-" evidence="10"/>
<dbReference type="Gene3D" id="3.40.50.1820">
    <property type="entry name" value="alpha/beta hydrolase"/>
    <property type="match status" value="1"/>
</dbReference>
<evidence type="ECO:0000259" key="12">
    <source>
        <dbReference type="Pfam" id="PF07819"/>
    </source>
</evidence>
<comment type="similarity">
    <text evidence="2 10">Belongs to the GPI inositol-deacylase family.</text>
</comment>
<dbReference type="Proteomes" id="UP000267251">
    <property type="component" value="Unassembled WGS sequence"/>
</dbReference>
<dbReference type="PANTHER" id="PTHR15495">
    <property type="entry name" value="NEGATIVE REGULATOR OF VESICLE FORMATION-RELATED"/>
    <property type="match status" value="1"/>
</dbReference>
<feature type="domain" description="GPI inositol-deacylase PGAP1-like alpha/beta" evidence="12">
    <location>
        <begin position="140"/>
        <end position="279"/>
    </location>
</feature>
<dbReference type="GO" id="GO:0005789">
    <property type="term" value="C:endoplasmic reticulum membrane"/>
    <property type="evidence" value="ECO:0007669"/>
    <property type="project" value="UniProtKB-SubCell"/>
</dbReference>
<dbReference type="Pfam" id="PF07819">
    <property type="entry name" value="PGAP1"/>
    <property type="match status" value="1"/>
</dbReference>
<evidence type="ECO:0000256" key="7">
    <source>
        <dbReference type="ARBA" id="ARBA00022927"/>
    </source>
</evidence>
<dbReference type="AlphaFoldDB" id="A0A4P9XZP2"/>
<dbReference type="InterPro" id="IPR012908">
    <property type="entry name" value="PGAP1-ab_dom-like"/>
</dbReference>
<keyword evidence="14" id="KW-1185">Reference proteome</keyword>
<dbReference type="InterPro" id="IPR029058">
    <property type="entry name" value="AB_hydrolase_fold"/>
</dbReference>
<organism evidence="13 14">
    <name type="scientific">Piptocephalis cylindrospora</name>
    <dbReference type="NCBI Taxonomy" id="1907219"/>
    <lineage>
        <taxon>Eukaryota</taxon>
        <taxon>Fungi</taxon>
        <taxon>Fungi incertae sedis</taxon>
        <taxon>Zoopagomycota</taxon>
        <taxon>Zoopagomycotina</taxon>
        <taxon>Zoopagomycetes</taxon>
        <taxon>Zoopagales</taxon>
        <taxon>Piptocephalidaceae</taxon>
        <taxon>Piptocephalis</taxon>
    </lineage>
</organism>
<proteinExistence type="inferred from homology"/>
<dbReference type="EMBL" id="KZ988551">
    <property type="protein sequence ID" value="RKP11966.1"/>
    <property type="molecule type" value="Genomic_DNA"/>
</dbReference>
<evidence type="ECO:0000256" key="8">
    <source>
        <dbReference type="ARBA" id="ARBA00022989"/>
    </source>
</evidence>
<evidence type="ECO:0000313" key="13">
    <source>
        <dbReference type="EMBL" id="RKP11966.1"/>
    </source>
</evidence>
<dbReference type="OrthoDB" id="348976at2759"/>
<dbReference type="GO" id="GO:0050185">
    <property type="term" value="F:phosphatidylinositol deacylase activity"/>
    <property type="evidence" value="ECO:0007669"/>
    <property type="project" value="TreeGrafter"/>
</dbReference>
<evidence type="ECO:0000256" key="9">
    <source>
        <dbReference type="ARBA" id="ARBA00023136"/>
    </source>
</evidence>
<sequence>MPSFQEAPSDGEEVPLNSLRSPDPSSSTSDTDETSTTPITHNQRSSTFSAGLLSRRTFSRLFSCSRASISLPFLGLLLLLAAFDSYIHHQSDAKYCTLTYMRPYFRDLPQFDASYHRFSRKYSLHLYREEGVDPLDTPPQGIPILFIHGNAGSYKQVRSLGAESAMYYRQLLGQDPSFLPLTGQHGILGLDFFTVNLNEEFSALHGRTMLEQAEFINDAIRYILTLYSPSSRSHLPTMASDQPSSGTSEPLPVPTSVILVAHSMGGVVARTAFTLPNYPEGA</sequence>
<name>A0A4P9XZP2_9FUNG</name>
<keyword evidence="8" id="KW-1133">Transmembrane helix</keyword>
<evidence type="ECO:0000256" key="1">
    <source>
        <dbReference type="ARBA" id="ARBA00004477"/>
    </source>
</evidence>
<keyword evidence="5 10" id="KW-0378">Hydrolase</keyword>
<feature type="compositionally biased region" description="Low complexity" evidence="11">
    <location>
        <begin position="21"/>
        <end position="40"/>
    </location>
</feature>
<dbReference type="SUPFAM" id="SSF53474">
    <property type="entry name" value="alpha/beta-Hydrolases"/>
    <property type="match status" value="1"/>
</dbReference>
<accession>A0A4P9XZP2</accession>
<feature type="non-terminal residue" evidence="13">
    <location>
        <position position="282"/>
    </location>
</feature>
<dbReference type="InterPro" id="IPR039529">
    <property type="entry name" value="PGAP1/BST1"/>
</dbReference>
<evidence type="ECO:0000256" key="3">
    <source>
        <dbReference type="ARBA" id="ARBA00022448"/>
    </source>
</evidence>
<keyword evidence="9 10" id="KW-0472">Membrane</keyword>
<evidence type="ECO:0000256" key="2">
    <source>
        <dbReference type="ARBA" id="ARBA00006931"/>
    </source>
</evidence>
<keyword evidence="7 10" id="KW-0653">Protein transport</keyword>
<keyword evidence="4" id="KW-0812">Transmembrane</keyword>